<organism evidence="9 10">
    <name type="scientific">Ditylenchus destructor</name>
    <dbReference type="NCBI Taxonomy" id="166010"/>
    <lineage>
        <taxon>Eukaryota</taxon>
        <taxon>Metazoa</taxon>
        <taxon>Ecdysozoa</taxon>
        <taxon>Nematoda</taxon>
        <taxon>Chromadorea</taxon>
        <taxon>Rhabditida</taxon>
        <taxon>Tylenchina</taxon>
        <taxon>Tylenchomorpha</taxon>
        <taxon>Sphaerularioidea</taxon>
        <taxon>Anguinidae</taxon>
        <taxon>Anguininae</taxon>
        <taxon>Ditylenchus</taxon>
    </lineage>
</organism>
<dbReference type="GO" id="GO:0005737">
    <property type="term" value="C:cytoplasm"/>
    <property type="evidence" value="ECO:0007669"/>
    <property type="project" value="TreeGrafter"/>
</dbReference>
<dbReference type="AlphaFoldDB" id="A0AAD4NAP0"/>
<feature type="transmembrane region" description="Helical" evidence="8">
    <location>
        <begin position="21"/>
        <end position="45"/>
    </location>
</feature>
<evidence type="ECO:0000256" key="5">
    <source>
        <dbReference type="ARBA" id="ARBA00022692"/>
    </source>
</evidence>
<dbReference type="EC" id="2.4.1.-" evidence="8"/>
<dbReference type="InterPro" id="IPR008166">
    <property type="entry name" value="Glyco_transf_92"/>
</dbReference>
<reference evidence="9" key="1">
    <citation type="submission" date="2022-01" db="EMBL/GenBank/DDBJ databases">
        <title>Genome Sequence Resource for Two Populations of Ditylenchus destructor, the Migratory Endoparasitic Phytonematode.</title>
        <authorList>
            <person name="Zhang H."/>
            <person name="Lin R."/>
            <person name="Xie B."/>
        </authorList>
    </citation>
    <scope>NUCLEOTIDE SEQUENCE</scope>
    <source>
        <strain evidence="9">BazhouSP</strain>
    </source>
</reference>
<evidence type="ECO:0000256" key="4">
    <source>
        <dbReference type="ARBA" id="ARBA00022679"/>
    </source>
</evidence>
<accession>A0AAD4NAP0</accession>
<keyword evidence="6 8" id="KW-1133">Transmembrane helix</keyword>
<dbReference type="Pfam" id="PF01697">
    <property type="entry name" value="Glyco_transf_92"/>
    <property type="match status" value="1"/>
</dbReference>
<protein>
    <recommendedName>
        <fullName evidence="8">Glycosyltransferase family 92 protein</fullName>
        <ecNumber evidence="8">2.4.1.-</ecNumber>
    </recommendedName>
</protein>
<evidence type="ECO:0000256" key="2">
    <source>
        <dbReference type="ARBA" id="ARBA00007647"/>
    </source>
</evidence>
<name>A0AAD4NAP0_9BILA</name>
<dbReference type="EMBL" id="JAKKPZ010000006">
    <property type="protein sequence ID" value="KAI1720020.1"/>
    <property type="molecule type" value="Genomic_DNA"/>
</dbReference>
<evidence type="ECO:0000256" key="3">
    <source>
        <dbReference type="ARBA" id="ARBA00022676"/>
    </source>
</evidence>
<evidence type="ECO:0000256" key="7">
    <source>
        <dbReference type="ARBA" id="ARBA00023136"/>
    </source>
</evidence>
<comment type="subcellular location">
    <subcellularLocation>
        <location evidence="1">Membrane</location>
        <topology evidence="1">Single-pass membrane protein</topology>
    </subcellularLocation>
</comment>
<keyword evidence="3 8" id="KW-0328">Glycosyltransferase</keyword>
<proteinExistence type="inferred from homology"/>
<sequence>MKRVPSENFSSSRFLRLVPKKSLIVTLFNYCLIANLIFTVGYFLLRFNQSETINQLKVINSADDPQPLLMNNMNSEIVQNSNISEATSFEHFTYVHSAFRISHSEIRLSIVRSINNSLPIVYEYGPKRSGFVELECHQGECYPDNFSPPCIINGYIGYINGLRITDGDEFISLFSNDIMHPQKIRVIDTRRKPSNATTYQHQLGVCVQPIYLHTDYSAFIHFFEYWISEGATKFILYRESYSPDVARILEFYKATVNLLNSTQAKSPQIEIDIVDWSRLPTPPNMENDTKSNPNYYWFRLEVFTAIFDCVNRARGKVKYVALTDVDEMLWISKNRSVISFMDSLNSTEPDMAAASFRSRRAKFKENEWKNITKSNKLSSFDFHAFSSIRLEGKIFSRPLYSKFIVRPERMLHLHIHRPRQTELIPGKHLRYKHVDVNPKDGVVLHLRRLKDMYRWENESSSDILSQKQVLWEKSFRKRIQHYNFEEGSKWNEIPPQFSKDLEECRQSMSNNKDVECHNLAGCEKKLSTKYSTLNWVRADNSWIVI</sequence>
<comment type="caution">
    <text evidence="9">The sequence shown here is derived from an EMBL/GenBank/DDBJ whole genome shotgun (WGS) entry which is preliminary data.</text>
</comment>
<dbReference type="Proteomes" id="UP001201812">
    <property type="component" value="Unassembled WGS sequence"/>
</dbReference>
<evidence type="ECO:0000256" key="8">
    <source>
        <dbReference type="RuleBase" id="RU366017"/>
    </source>
</evidence>
<dbReference type="GO" id="GO:0016757">
    <property type="term" value="F:glycosyltransferase activity"/>
    <property type="evidence" value="ECO:0007669"/>
    <property type="project" value="UniProtKB-UniRule"/>
</dbReference>
<evidence type="ECO:0000313" key="10">
    <source>
        <dbReference type="Proteomes" id="UP001201812"/>
    </source>
</evidence>
<keyword evidence="4 8" id="KW-0808">Transferase</keyword>
<dbReference type="GO" id="GO:0016020">
    <property type="term" value="C:membrane"/>
    <property type="evidence" value="ECO:0007669"/>
    <property type="project" value="UniProtKB-SubCell"/>
</dbReference>
<keyword evidence="7 8" id="KW-0472">Membrane</keyword>
<comment type="similarity">
    <text evidence="2 8">Belongs to the glycosyltransferase 92 family.</text>
</comment>
<keyword evidence="10" id="KW-1185">Reference proteome</keyword>
<evidence type="ECO:0000313" key="9">
    <source>
        <dbReference type="EMBL" id="KAI1720020.1"/>
    </source>
</evidence>
<dbReference type="PANTHER" id="PTHR21461">
    <property type="entry name" value="GLYCOSYLTRANSFERASE FAMILY 92 PROTEIN"/>
    <property type="match status" value="1"/>
</dbReference>
<gene>
    <name evidence="9" type="ORF">DdX_05389</name>
</gene>
<keyword evidence="5 8" id="KW-0812">Transmembrane</keyword>
<evidence type="ECO:0000256" key="1">
    <source>
        <dbReference type="ARBA" id="ARBA00004167"/>
    </source>
</evidence>
<evidence type="ECO:0000256" key="6">
    <source>
        <dbReference type="ARBA" id="ARBA00022989"/>
    </source>
</evidence>
<dbReference type="PANTHER" id="PTHR21461:SF80">
    <property type="entry name" value="GLYCOSYLTRANSFERASE FAMILY 92 PROTEIN"/>
    <property type="match status" value="1"/>
</dbReference>